<dbReference type="SUPFAM" id="SSF57440">
    <property type="entry name" value="Kringle-like"/>
    <property type="match status" value="2"/>
</dbReference>
<feature type="domain" description="Kringle" evidence="5">
    <location>
        <begin position="297"/>
        <end position="380"/>
    </location>
</feature>
<dbReference type="PROSITE" id="PS50070">
    <property type="entry name" value="KRINGLE_2"/>
    <property type="match status" value="2"/>
</dbReference>
<dbReference type="Gene3D" id="2.40.20.10">
    <property type="entry name" value="Plasminogen Kringle 4"/>
    <property type="match status" value="2"/>
</dbReference>
<keyword evidence="2 4" id="KW-1015">Disulfide bond</keyword>
<protein>
    <recommendedName>
        <fullName evidence="9">Plasminogen</fullName>
    </recommendedName>
</protein>
<evidence type="ECO:0000259" key="6">
    <source>
        <dbReference type="PROSITE" id="PS51670"/>
    </source>
</evidence>
<dbReference type="InterPro" id="IPR003582">
    <property type="entry name" value="ShKT_dom"/>
</dbReference>
<dbReference type="PRINTS" id="PR00018">
    <property type="entry name" value="KRINGLE"/>
</dbReference>
<evidence type="ECO:0000313" key="7">
    <source>
        <dbReference type="EMBL" id="KAL3887065.1"/>
    </source>
</evidence>
<evidence type="ECO:0000256" key="1">
    <source>
        <dbReference type="ARBA" id="ARBA00022572"/>
    </source>
</evidence>
<dbReference type="PANTHER" id="PTHR24261">
    <property type="entry name" value="PLASMINOGEN-RELATED"/>
    <property type="match status" value="1"/>
</dbReference>
<dbReference type="AlphaFoldDB" id="A0ABD3XPZ8"/>
<keyword evidence="1 3" id="KW-0420">Kringle</keyword>
<evidence type="ECO:0008006" key="9">
    <source>
        <dbReference type="Google" id="ProtNLM"/>
    </source>
</evidence>
<dbReference type="InterPro" id="IPR013806">
    <property type="entry name" value="Kringle-like"/>
</dbReference>
<dbReference type="SMART" id="SM00130">
    <property type="entry name" value="KR"/>
    <property type="match status" value="1"/>
</dbReference>
<dbReference type="EMBL" id="JBJQND010000002">
    <property type="protein sequence ID" value="KAL3887065.1"/>
    <property type="molecule type" value="Genomic_DNA"/>
</dbReference>
<dbReference type="InterPro" id="IPR050759">
    <property type="entry name" value="Serine_protease_kringle"/>
</dbReference>
<dbReference type="InterPro" id="IPR000001">
    <property type="entry name" value="Kringle"/>
</dbReference>
<feature type="domain" description="Kringle" evidence="5">
    <location>
        <begin position="224"/>
        <end position="295"/>
    </location>
</feature>
<keyword evidence="8" id="KW-1185">Reference proteome</keyword>
<gene>
    <name evidence="7" type="ORF">ACJMK2_027021</name>
</gene>
<proteinExistence type="predicted"/>
<dbReference type="PROSITE" id="PS51670">
    <property type="entry name" value="SHKT"/>
    <property type="match status" value="1"/>
</dbReference>
<evidence type="ECO:0000259" key="5">
    <source>
        <dbReference type="PROSITE" id="PS50070"/>
    </source>
</evidence>
<dbReference type="InterPro" id="IPR038178">
    <property type="entry name" value="Kringle_sf"/>
</dbReference>
<accession>A0ABD3XPZ8</accession>
<sequence length="497" mass="55300">MLPAAKKRENIRVCMQCCHNNSFCNRELCDTRVNLTGKLCMQCDDVVSPQDCATVALCQAGEICYTESIRVLGENRYRLGCVKETACKALAASEVITTLSPLLTTCGICCKRDIENCNYELCDPRGGTPPKDAVQMYLINPPINSNGAYCHDHSEFACTFLGAATPNFCESPSVKNQLCPQFCGTCIPSPTLAPALFTTDGTATTQVASTKPPKGECFFRSVVYQGDVSKTVDNIMCDRWDAHLLPNDTLVQMFPDQSLKVAANYCRDPDNKGHPWCYISGHPSKSWEFCDVPYCPECYYAHQSHEYNGYVSITNNGECSNWTGRFTDNFFIDGSIEKAKNYCRDPDITGWPYCVTSHGFTPCLISQCNGTCENDPATRCENLMPMICQSEHLARQLCPKSCNMCGFGLLEPVYRHPPVHQDRDVLPLSVDGCGDPIKESMCKLLHDEICLCYDTMLASMLCHNYCGNRCGPVNRAVFCPAPSQGYIFILQRRNPRL</sequence>
<dbReference type="PANTHER" id="PTHR24261:SF7">
    <property type="entry name" value="KRINGLE DOMAIN-CONTAINING PROTEIN"/>
    <property type="match status" value="1"/>
</dbReference>
<dbReference type="Proteomes" id="UP001634394">
    <property type="component" value="Unassembled WGS sequence"/>
</dbReference>
<dbReference type="Pfam" id="PF00051">
    <property type="entry name" value="Kringle"/>
    <property type="match status" value="1"/>
</dbReference>
<evidence type="ECO:0000256" key="3">
    <source>
        <dbReference type="PROSITE-ProRule" id="PRU00121"/>
    </source>
</evidence>
<feature type="disulfide bond" evidence="4">
    <location>
        <begin position="380"/>
        <end position="398"/>
    </location>
</feature>
<comment type="caution">
    <text evidence="3">Lacks conserved residue(s) required for the propagation of feature annotation.</text>
</comment>
<evidence type="ECO:0000313" key="8">
    <source>
        <dbReference type="Proteomes" id="UP001634394"/>
    </source>
</evidence>
<feature type="domain" description="ShKT" evidence="6">
    <location>
        <begin position="372"/>
        <end position="405"/>
    </location>
</feature>
<reference evidence="7 8" key="1">
    <citation type="submission" date="2024-11" db="EMBL/GenBank/DDBJ databases">
        <title>Chromosome-level genome assembly of the freshwater bivalve Anodonta woodiana.</title>
        <authorList>
            <person name="Chen X."/>
        </authorList>
    </citation>
    <scope>NUCLEOTIDE SEQUENCE [LARGE SCALE GENOMIC DNA]</scope>
    <source>
        <strain evidence="7">MN2024</strain>
        <tissue evidence="7">Gills</tissue>
    </source>
</reference>
<evidence type="ECO:0000256" key="4">
    <source>
        <dbReference type="PROSITE-ProRule" id="PRU01005"/>
    </source>
</evidence>
<name>A0ABD3XPZ8_SINWO</name>
<evidence type="ECO:0000256" key="2">
    <source>
        <dbReference type="ARBA" id="ARBA00023157"/>
    </source>
</evidence>
<organism evidence="7 8">
    <name type="scientific">Sinanodonta woodiana</name>
    <name type="common">Chinese pond mussel</name>
    <name type="synonym">Anodonta woodiana</name>
    <dbReference type="NCBI Taxonomy" id="1069815"/>
    <lineage>
        <taxon>Eukaryota</taxon>
        <taxon>Metazoa</taxon>
        <taxon>Spiralia</taxon>
        <taxon>Lophotrochozoa</taxon>
        <taxon>Mollusca</taxon>
        <taxon>Bivalvia</taxon>
        <taxon>Autobranchia</taxon>
        <taxon>Heteroconchia</taxon>
        <taxon>Palaeoheterodonta</taxon>
        <taxon>Unionida</taxon>
        <taxon>Unionoidea</taxon>
        <taxon>Unionidae</taxon>
        <taxon>Unioninae</taxon>
        <taxon>Sinanodonta</taxon>
    </lineage>
</organism>
<comment type="caution">
    <text evidence="7">The sequence shown here is derived from an EMBL/GenBank/DDBJ whole genome shotgun (WGS) entry which is preliminary data.</text>
</comment>